<comment type="caution">
    <text evidence="1">The sequence shown here is derived from an EMBL/GenBank/DDBJ whole genome shotgun (WGS) entry which is preliminary data.</text>
</comment>
<keyword evidence="2" id="KW-1185">Reference proteome</keyword>
<evidence type="ECO:0000313" key="1">
    <source>
        <dbReference type="EMBL" id="MBW3466870.1"/>
    </source>
</evidence>
<proteinExistence type="predicted"/>
<evidence type="ECO:0000313" key="2">
    <source>
        <dbReference type="Proteomes" id="UP000727490"/>
    </source>
</evidence>
<protein>
    <submittedName>
        <fullName evidence="1">Uncharacterized protein</fullName>
    </submittedName>
</protein>
<sequence length="72" mass="8296">MERYRNSGGDSGVSSYEIGSDYIIVKFSGSVRTYRYSYRKAGQHHVETMKRLARSGSGLNSYINRYVKNLYD</sequence>
<reference evidence="1 2" key="1">
    <citation type="journal article" date="2020" name="Syst. Appl. Microbiol.">
        <title>Arthrospiribacter ruber gen. nov., sp. nov., a novel bacterium isolated from Arthrospira cultures.</title>
        <authorList>
            <person name="Waleron M."/>
            <person name="Misztak A."/>
            <person name="Waleron M.M."/>
            <person name="Furmaniak M."/>
            <person name="Mrozik A."/>
            <person name="Waleron K."/>
        </authorList>
    </citation>
    <scope>NUCLEOTIDE SEQUENCE [LARGE SCALE GENOMIC DNA]</scope>
    <source>
        <strain evidence="1 2">DPMB0001</strain>
    </source>
</reference>
<organism evidence="1 2">
    <name type="scientific">Arthrospiribacter ruber</name>
    <dbReference type="NCBI Taxonomy" id="2487934"/>
    <lineage>
        <taxon>Bacteria</taxon>
        <taxon>Pseudomonadati</taxon>
        <taxon>Bacteroidota</taxon>
        <taxon>Cytophagia</taxon>
        <taxon>Cytophagales</taxon>
        <taxon>Cyclobacteriaceae</taxon>
        <taxon>Arthrospiribacter</taxon>
    </lineage>
</organism>
<dbReference type="AlphaFoldDB" id="A0A951MCF7"/>
<gene>
    <name evidence="1" type="ORF">EGN73_03470</name>
</gene>
<accession>A0A951MCF7</accession>
<dbReference type="Proteomes" id="UP000727490">
    <property type="component" value="Unassembled WGS sequence"/>
</dbReference>
<dbReference type="RefSeq" id="WP_219287086.1">
    <property type="nucleotide sequence ID" value="NZ_RPHB01000002.1"/>
</dbReference>
<dbReference type="EMBL" id="RPHB01000002">
    <property type="protein sequence ID" value="MBW3466870.1"/>
    <property type="molecule type" value="Genomic_DNA"/>
</dbReference>
<name>A0A951MCF7_9BACT</name>